<dbReference type="PROSITE" id="PS51375">
    <property type="entry name" value="PPR"/>
    <property type="match status" value="1"/>
</dbReference>
<evidence type="ECO:0000256" key="2">
    <source>
        <dbReference type="PROSITE-ProRule" id="PRU00708"/>
    </source>
</evidence>
<keyword evidence="1" id="KW-0677">Repeat</keyword>
<evidence type="ECO:0000313" key="4">
    <source>
        <dbReference type="Proteomes" id="UP000237347"/>
    </source>
</evidence>
<sequence length="96" mass="11181">YLFETHSPDIVSFNALISGFASFHQPRPFFEIFNTLRHLGLEPDNYARAGDVEKAEKCFGECLVLDNVVWSTAMVCGYVWNGEFEKARWFLWKRNV</sequence>
<dbReference type="InterPro" id="IPR011990">
    <property type="entry name" value="TPR-like_helical_dom_sf"/>
</dbReference>
<accession>A0AAW0IRK2</accession>
<dbReference type="Pfam" id="PF01535">
    <property type="entry name" value="PPR"/>
    <property type="match status" value="3"/>
</dbReference>
<dbReference type="Gene3D" id="1.25.40.10">
    <property type="entry name" value="Tetratricopeptide repeat domain"/>
    <property type="match status" value="1"/>
</dbReference>
<organism evidence="3 4">
    <name type="scientific">Quercus suber</name>
    <name type="common">Cork oak</name>
    <dbReference type="NCBI Taxonomy" id="58331"/>
    <lineage>
        <taxon>Eukaryota</taxon>
        <taxon>Viridiplantae</taxon>
        <taxon>Streptophyta</taxon>
        <taxon>Embryophyta</taxon>
        <taxon>Tracheophyta</taxon>
        <taxon>Spermatophyta</taxon>
        <taxon>Magnoliopsida</taxon>
        <taxon>eudicotyledons</taxon>
        <taxon>Gunneridae</taxon>
        <taxon>Pentapetalae</taxon>
        <taxon>rosids</taxon>
        <taxon>fabids</taxon>
        <taxon>Fagales</taxon>
        <taxon>Fagaceae</taxon>
        <taxon>Quercus</taxon>
    </lineage>
</organism>
<evidence type="ECO:0000313" key="3">
    <source>
        <dbReference type="EMBL" id="KAK7816933.1"/>
    </source>
</evidence>
<dbReference type="AlphaFoldDB" id="A0AAW0IRK2"/>
<comment type="caution">
    <text evidence="3">The sequence shown here is derived from an EMBL/GenBank/DDBJ whole genome shotgun (WGS) entry which is preliminary data.</text>
</comment>
<protein>
    <submittedName>
        <fullName evidence="3">Pentatricopeptide repeat-containing protein</fullName>
    </submittedName>
</protein>
<reference evidence="3 4" key="1">
    <citation type="journal article" date="2018" name="Sci. Data">
        <title>The draft genome sequence of cork oak.</title>
        <authorList>
            <person name="Ramos A.M."/>
            <person name="Usie A."/>
            <person name="Barbosa P."/>
            <person name="Barros P.M."/>
            <person name="Capote T."/>
            <person name="Chaves I."/>
            <person name="Simoes F."/>
            <person name="Abreu I."/>
            <person name="Carrasquinho I."/>
            <person name="Faro C."/>
            <person name="Guimaraes J.B."/>
            <person name="Mendonca D."/>
            <person name="Nobrega F."/>
            <person name="Rodrigues L."/>
            <person name="Saibo N.J.M."/>
            <person name="Varela M.C."/>
            <person name="Egas C."/>
            <person name="Matos J."/>
            <person name="Miguel C.M."/>
            <person name="Oliveira M.M."/>
            <person name="Ricardo C.P."/>
            <person name="Goncalves S."/>
        </authorList>
    </citation>
    <scope>NUCLEOTIDE SEQUENCE [LARGE SCALE GENOMIC DNA]</scope>
    <source>
        <strain evidence="4">cv. HL8</strain>
    </source>
</reference>
<gene>
    <name evidence="3" type="ORF">CFP56_043449</name>
</gene>
<name>A0AAW0IRK2_QUESU</name>
<dbReference type="EMBL" id="PKMF04000911">
    <property type="protein sequence ID" value="KAK7816933.1"/>
    <property type="molecule type" value="Genomic_DNA"/>
</dbReference>
<feature type="repeat" description="PPR" evidence="2">
    <location>
        <begin position="9"/>
        <end position="43"/>
    </location>
</feature>
<dbReference type="InterPro" id="IPR002885">
    <property type="entry name" value="PPR_rpt"/>
</dbReference>
<proteinExistence type="predicted"/>
<feature type="non-terminal residue" evidence="3">
    <location>
        <position position="1"/>
    </location>
</feature>
<keyword evidence="4" id="KW-1185">Reference proteome</keyword>
<evidence type="ECO:0000256" key="1">
    <source>
        <dbReference type="ARBA" id="ARBA00022737"/>
    </source>
</evidence>
<dbReference type="Proteomes" id="UP000237347">
    <property type="component" value="Unassembled WGS sequence"/>
</dbReference>